<feature type="region of interest" description="Disordered" evidence="1">
    <location>
        <begin position="1"/>
        <end position="22"/>
    </location>
</feature>
<keyword evidence="2" id="KW-0472">Membrane</keyword>
<keyword evidence="2" id="KW-1133">Transmembrane helix</keyword>
<accession>A0ABX1J0Z3</accession>
<evidence type="ECO:0000256" key="1">
    <source>
        <dbReference type="SAM" id="MobiDB-lite"/>
    </source>
</evidence>
<feature type="compositionally biased region" description="Pro residues" evidence="1">
    <location>
        <begin position="255"/>
        <end position="266"/>
    </location>
</feature>
<gene>
    <name evidence="3" type="ORF">HFP15_09245</name>
</gene>
<evidence type="ECO:0000313" key="4">
    <source>
        <dbReference type="Proteomes" id="UP000715441"/>
    </source>
</evidence>
<comment type="caution">
    <text evidence="3">The sequence shown here is derived from an EMBL/GenBank/DDBJ whole genome shotgun (WGS) entry which is preliminary data.</text>
</comment>
<feature type="transmembrane region" description="Helical" evidence="2">
    <location>
        <begin position="170"/>
        <end position="188"/>
    </location>
</feature>
<feature type="transmembrane region" description="Helical" evidence="2">
    <location>
        <begin position="124"/>
        <end position="142"/>
    </location>
</feature>
<dbReference type="Proteomes" id="UP000715441">
    <property type="component" value="Unassembled WGS sequence"/>
</dbReference>
<evidence type="ECO:0000313" key="3">
    <source>
        <dbReference type="EMBL" id="NKQ53066.1"/>
    </source>
</evidence>
<feature type="compositionally biased region" description="Pro residues" evidence="1">
    <location>
        <begin position="1"/>
        <end position="19"/>
    </location>
</feature>
<proteinExistence type="predicted"/>
<feature type="transmembrane region" description="Helical" evidence="2">
    <location>
        <begin position="93"/>
        <end position="117"/>
    </location>
</feature>
<keyword evidence="2" id="KW-0812">Transmembrane</keyword>
<feature type="transmembrane region" description="Helical" evidence="2">
    <location>
        <begin position="30"/>
        <end position="50"/>
    </location>
</feature>
<feature type="region of interest" description="Disordered" evidence="1">
    <location>
        <begin position="196"/>
        <end position="266"/>
    </location>
</feature>
<dbReference type="EMBL" id="JAAXLS010000004">
    <property type="protein sequence ID" value="NKQ53066.1"/>
    <property type="molecule type" value="Genomic_DNA"/>
</dbReference>
<organism evidence="3 4">
    <name type="scientific">Amycolatopsis acididurans</name>
    <dbReference type="NCBI Taxonomy" id="2724524"/>
    <lineage>
        <taxon>Bacteria</taxon>
        <taxon>Bacillati</taxon>
        <taxon>Actinomycetota</taxon>
        <taxon>Actinomycetes</taxon>
        <taxon>Pseudonocardiales</taxon>
        <taxon>Pseudonocardiaceae</taxon>
        <taxon>Amycolatopsis</taxon>
    </lineage>
</organism>
<evidence type="ECO:0000256" key="2">
    <source>
        <dbReference type="SAM" id="Phobius"/>
    </source>
</evidence>
<dbReference type="RefSeq" id="WP_168513623.1">
    <property type="nucleotide sequence ID" value="NZ_JAAXLS010000004.1"/>
</dbReference>
<sequence>MSTGPFPQPHYPGFPPPHARPVGRSRSARPLVAAVLAVLTAAAIVVGTLLPSLRIRAFSGSTLEQTMTITAWGRTFDPQPTGAIGQFYANSHVALYGIPLSVIAAGLVAAAIAIMVSRRPGARVALIAAASAAVAAVFMLAMDVESSLSYEGAEGSTRQAFTSYDVGTGGWILGGAGLLALIAGLLAIGRGSRADDATPPQGFISPAASGYGRPVQAYPPPAQPYPPPGYGPPPRQDTPYKGTLPDEESTESRPPVWPPEPPGQRD</sequence>
<reference evidence="3 4" key="1">
    <citation type="submission" date="2020-04" db="EMBL/GenBank/DDBJ databases">
        <title>Novel species.</title>
        <authorList>
            <person name="Teo W.F.A."/>
            <person name="Lipun K."/>
            <person name="Srisuk N."/>
            <person name="Duangmal K."/>
        </authorList>
    </citation>
    <scope>NUCLEOTIDE SEQUENCE [LARGE SCALE GENOMIC DNA]</scope>
    <source>
        <strain evidence="3 4">K13G38</strain>
    </source>
</reference>
<keyword evidence="4" id="KW-1185">Reference proteome</keyword>
<protein>
    <submittedName>
        <fullName evidence="3">Uncharacterized protein</fullName>
    </submittedName>
</protein>
<name>A0ABX1J0Z3_9PSEU</name>
<feature type="compositionally biased region" description="Pro residues" evidence="1">
    <location>
        <begin position="217"/>
        <end position="236"/>
    </location>
</feature>